<dbReference type="InterPro" id="IPR013324">
    <property type="entry name" value="RNA_pol_sigma_r3/r4-like"/>
</dbReference>
<reference evidence="7 8" key="1">
    <citation type="submission" date="2016-10" db="EMBL/GenBank/DDBJ databases">
        <authorList>
            <person name="de Groot N.N."/>
        </authorList>
    </citation>
    <scope>NUCLEOTIDE SEQUENCE [LARGE SCALE GENOMIC DNA]</scope>
    <source>
        <strain evidence="7 8">DSM 12272</strain>
    </source>
</reference>
<dbReference type="GO" id="GO:0006352">
    <property type="term" value="P:DNA-templated transcription initiation"/>
    <property type="evidence" value="ECO:0007669"/>
    <property type="project" value="InterPro"/>
</dbReference>
<dbReference type="STRING" id="94869.SAMN04488529_1206"/>
<dbReference type="InterPro" id="IPR039425">
    <property type="entry name" value="RNA_pol_sigma-70-like"/>
</dbReference>
<dbReference type="SUPFAM" id="SSF88659">
    <property type="entry name" value="Sigma3 and sigma4 domains of RNA polymerase sigma factors"/>
    <property type="match status" value="1"/>
</dbReference>
<dbReference type="NCBIfam" id="TIGR02937">
    <property type="entry name" value="sigma70-ECF"/>
    <property type="match status" value="1"/>
</dbReference>
<dbReference type="Pfam" id="PF08281">
    <property type="entry name" value="Sigma70_r4_2"/>
    <property type="match status" value="1"/>
</dbReference>
<evidence type="ECO:0000256" key="1">
    <source>
        <dbReference type="ARBA" id="ARBA00010641"/>
    </source>
</evidence>
<evidence type="ECO:0000313" key="8">
    <source>
        <dbReference type="Proteomes" id="UP000198597"/>
    </source>
</evidence>
<dbReference type="PANTHER" id="PTHR43133:SF51">
    <property type="entry name" value="RNA POLYMERASE SIGMA FACTOR"/>
    <property type="match status" value="1"/>
</dbReference>
<feature type="domain" description="RNA polymerase sigma factor 70 region 4 type 2" evidence="6">
    <location>
        <begin position="122"/>
        <end position="173"/>
    </location>
</feature>
<sequence length="184" mass="21645">MSIGTKVLNFYSYNKCKIEEDTIKKIDKTEFIKLIEENKLPLYRLAKSIVKNEHDVQDVVNEAIVKAYENLERLKSRESFKSWLMRILVNECYTLLNRKKKIKLEENMAVYNICYKESDSYELMCEIEKLKLEFRTVLILFYYEDMSIKSISEVLSISQGTVKSRLSRAKAKLKTILEESEGGI</sequence>
<dbReference type="InterPro" id="IPR014284">
    <property type="entry name" value="RNA_pol_sigma-70_dom"/>
</dbReference>
<evidence type="ECO:0000259" key="5">
    <source>
        <dbReference type="Pfam" id="PF04542"/>
    </source>
</evidence>
<dbReference type="AlphaFoldDB" id="A0A1H0VUD9"/>
<name>A0A1H0VUD9_9CLOT</name>
<keyword evidence="3" id="KW-0731">Sigma factor</keyword>
<dbReference type="InterPro" id="IPR007627">
    <property type="entry name" value="RNA_pol_sigma70_r2"/>
</dbReference>
<dbReference type="Gene3D" id="1.10.10.10">
    <property type="entry name" value="Winged helix-like DNA-binding domain superfamily/Winged helix DNA-binding domain"/>
    <property type="match status" value="1"/>
</dbReference>
<protein>
    <submittedName>
        <fullName evidence="7">RNA polymerase, sigma-24 subunit, RpoE</fullName>
    </submittedName>
</protein>
<dbReference type="GO" id="GO:0003677">
    <property type="term" value="F:DNA binding"/>
    <property type="evidence" value="ECO:0007669"/>
    <property type="project" value="InterPro"/>
</dbReference>
<keyword evidence="8" id="KW-1185">Reference proteome</keyword>
<dbReference type="EMBL" id="FNJM01000020">
    <property type="protein sequence ID" value="SDP82189.1"/>
    <property type="molecule type" value="Genomic_DNA"/>
</dbReference>
<dbReference type="Pfam" id="PF04542">
    <property type="entry name" value="Sigma70_r2"/>
    <property type="match status" value="1"/>
</dbReference>
<dbReference type="InterPro" id="IPR013325">
    <property type="entry name" value="RNA_pol_sigma_r2"/>
</dbReference>
<dbReference type="Proteomes" id="UP000198597">
    <property type="component" value="Unassembled WGS sequence"/>
</dbReference>
<dbReference type="InterPro" id="IPR036388">
    <property type="entry name" value="WH-like_DNA-bd_sf"/>
</dbReference>
<evidence type="ECO:0000313" key="7">
    <source>
        <dbReference type="EMBL" id="SDP82189.1"/>
    </source>
</evidence>
<dbReference type="SUPFAM" id="SSF88946">
    <property type="entry name" value="Sigma2 domain of RNA polymerase sigma factors"/>
    <property type="match status" value="1"/>
</dbReference>
<keyword evidence="2" id="KW-0805">Transcription regulation</keyword>
<accession>A0A1H0VUD9</accession>
<evidence type="ECO:0000259" key="6">
    <source>
        <dbReference type="Pfam" id="PF08281"/>
    </source>
</evidence>
<keyword evidence="4" id="KW-0804">Transcription</keyword>
<evidence type="ECO:0000256" key="3">
    <source>
        <dbReference type="ARBA" id="ARBA00023082"/>
    </source>
</evidence>
<dbReference type="RefSeq" id="WP_089973303.1">
    <property type="nucleotide sequence ID" value="NZ_FNJM01000020.1"/>
</dbReference>
<dbReference type="CDD" id="cd06171">
    <property type="entry name" value="Sigma70_r4"/>
    <property type="match status" value="1"/>
</dbReference>
<evidence type="ECO:0000256" key="4">
    <source>
        <dbReference type="ARBA" id="ARBA00023163"/>
    </source>
</evidence>
<comment type="similarity">
    <text evidence="1">Belongs to the sigma-70 factor family. ECF subfamily.</text>
</comment>
<dbReference type="InterPro" id="IPR013249">
    <property type="entry name" value="RNA_pol_sigma70_r4_t2"/>
</dbReference>
<proteinExistence type="inferred from homology"/>
<dbReference type="OrthoDB" id="9782703at2"/>
<dbReference type="GO" id="GO:0016987">
    <property type="term" value="F:sigma factor activity"/>
    <property type="evidence" value="ECO:0007669"/>
    <property type="project" value="UniProtKB-KW"/>
</dbReference>
<gene>
    <name evidence="7" type="ORF">SAMN04488529_1206</name>
</gene>
<organism evidence="7 8">
    <name type="scientific">Clostridium gasigenes</name>
    <dbReference type="NCBI Taxonomy" id="94869"/>
    <lineage>
        <taxon>Bacteria</taxon>
        <taxon>Bacillati</taxon>
        <taxon>Bacillota</taxon>
        <taxon>Clostridia</taxon>
        <taxon>Eubacteriales</taxon>
        <taxon>Clostridiaceae</taxon>
        <taxon>Clostridium</taxon>
    </lineage>
</organism>
<dbReference type="PANTHER" id="PTHR43133">
    <property type="entry name" value="RNA POLYMERASE ECF-TYPE SIGMA FACTO"/>
    <property type="match status" value="1"/>
</dbReference>
<feature type="domain" description="RNA polymerase sigma-70 region 2" evidence="5">
    <location>
        <begin position="34"/>
        <end position="101"/>
    </location>
</feature>
<evidence type="ECO:0000256" key="2">
    <source>
        <dbReference type="ARBA" id="ARBA00023015"/>
    </source>
</evidence>
<dbReference type="Gene3D" id="1.10.1740.10">
    <property type="match status" value="1"/>
</dbReference>